<evidence type="ECO:0000313" key="1">
    <source>
        <dbReference type="EMBL" id="KAF4410237.1"/>
    </source>
</evidence>
<keyword evidence="2" id="KW-1185">Reference proteome</keyword>
<evidence type="ECO:0000313" key="2">
    <source>
        <dbReference type="Proteomes" id="UP000621266"/>
    </source>
</evidence>
<name>A0ABQ7FNE6_9ACTN</name>
<sequence>MGFWGYLVVGRSDRDLAECDTLAAGRERLELAETFADGWQLWQHPLEPGLGDLDDLAASLARETGAPTLLAFVMDSGCAVLEGAGPRRGSWTACLGRTAMARHMARNEMTLDDVFPSPAGAATCAADWAAAAGRTVDSACLAAVLSADPSPDVEKLFHRVLETLGIQGVKG</sequence>
<comment type="caution">
    <text evidence="1">The sequence shown here is derived from an EMBL/GenBank/DDBJ whole genome shotgun (WGS) entry which is preliminary data.</text>
</comment>
<evidence type="ECO:0008006" key="3">
    <source>
        <dbReference type="Google" id="ProtNLM"/>
    </source>
</evidence>
<organism evidence="1 2">
    <name type="scientific">Streptomyces lycii</name>
    <dbReference type="NCBI Taxonomy" id="2654337"/>
    <lineage>
        <taxon>Bacteria</taxon>
        <taxon>Bacillati</taxon>
        <taxon>Actinomycetota</taxon>
        <taxon>Actinomycetes</taxon>
        <taxon>Kitasatosporales</taxon>
        <taxon>Streptomycetaceae</taxon>
        <taxon>Streptomyces</taxon>
    </lineage>
</organism>
<dbReference type="EMBL" id="WHPN01000103">
    <property type="protein sequence ID" value="KAF4410237.1"/>
    <property type="molecule type" value="Genomic_DNA"/>
</dbReference>
<gene>
    <name evidence="1" type="ORF">GCU69_04840</name>
</gene>
<reference evidence="1 2" key="1">
    <citation type="submission" date="2019-10" db="EMBL/GenBank/DDBJ databases">
        <title>Streptomyces tenebrisbrunneis sp.nov., an endogenous actinomycete isolated from of Lycium ruthenicum.</title>
        <authorList>
            <person name="Ma L."/>
        </authorList>
    </citation>
    <scope>NUCLEOTIDE SEQUENCE [LARGE SCALE GENOMIC DNA]</scope>
    <source>
        <strain evidence="1 2">TRM 66187</strain>
    </source>
</reference>
<accession>A0ABQ7FNE6</accession>
<dbReference type="Proteomes" id="UP000621266">
    <property type="component" value="Unassembled WGS sequence"/>
</dbReference>
<dbReference type="RefSeq" id="WP_098751126.1">
    <property type="nucleotide sequence ID" value="NZ_WHPN01000103.1"/>
</dbReference>
<protein>
    <recommendedName>
        <fullName evidence="3">DUF4259 domain-containing protein</fullName>
    </recommendedName>
</protein>
<proteinExistence type="predicted"/>